<accession>U5C0M1</accession>
<comment type="caution">
    <text evidence="3">The sequence shown here is derived from an EMBL/GenBank/DDBJ whole genome shotgun (WGS) entry which is preliminary data.</text>
</comment>
<keyword evidence="1" id="KW-0732">Signal</keyword>
<sequence length="189" mass="20946">MPEMKKLIFVLLFGMALLFNQEANAQFGARVGANFANFDGFDFDSRTGLHAGIYYGLPLMDKLVIEPAIFYSQKGYKSADNSASGRITENLDYIDIPVLVRYQILEGLNLFAGPQGSFLFSRKYEQGGMVSKTKEVVRGYDIAGVIGAGANLPLGFNVQASYDFGLVDLNYFNFNVKNRVFKLALGKNF</sequence>
<evidence type="ECO:0000259" key="2">
    <source>
        <dbReference type="Pfam" id="PF13568"/>
    </source>
</evidence>
<dbReference type="EMBL" id="AWXR01000042">
    <property type="protein sequence ID" value="ERM81732.1"/>
    <property type="molecule type" value="Genomic_DNA"/>
</dbReference>
<evidence type="ECO:0000256" key="1">
    <source>
        <dbReference type="SAM" id="SignalP"/>
    </source>
</evidence>
<dbReference type="AlphaFoldDB" id="U5C0M1"/>
<protein>
    <recommendedName>
        <fullName evidence="2">Outer membrane protein beta-barrel domain-containing protein</fullName>
    </recommendedName>
</protein>
<name>U5C0M1_9BACT</name>
<feature type="signal peptide" evidence="1">
    <location>
        <begin position="1"/>
        <end position="25"/>
    </location>
</feature>
<feature type="chain" id="PRO_5004657824" description="Outer membrane protein beta-barrel domain-containing protein" evidence="1">
    <location>
        <begin position="26"/>
        <end position="189"/>
    </location>
</feature>
<evidence type="ECO:0000313" key="3">
    <source>
        <dbReference type="EMBL" id="ERM81732.1"/>
    </source>
</evidence>
<dbReference type="Pfam" id="PF13568">
    <property type="entry name" value="OMP_b-brl_2"/>
    <property type="match status" value="1"/>
</dbReference>
<dbReference type="Proteomes" id="UP000016843">
    <property type="component" value="Unassembled WGS sequence"/>
</dbReference>
<keyword evidence="4" id="KW-1185">Reference proteome</keyword>
<feature type="domain" description="Outer membrane protein beta-barrel" evidence="2">
    <location>
        <begin position="21"/>
        <end position="169"/>
    </location>
</feature>
<reference evidence="3 4" key="1">
    <citation type="journal article" date="2013" name="Genome Announc.">
        <title>Draft Genome Sequence of the Psychrophilic and Alkaliphilic Rhodonellum psychrophilum Strain GCM71T.</title>
        <authorList>
            <person name="Hauptmann A.L."/>
            <person name="Glaring M.A."/>
            <person name="Hallin P.F."/>
            <person name="Prieme A."/>
            <person name="Stougaard P."/>
        </authorList>
    </citation>
    <scope>NUCLEOTIDE SEQUENCE [LARGE SCALE GENOMIC DNA]</scope>
    <source>
        <strain evidence="3 4">GCM71</strain>
    </source>
</reference>
<organism evidence="3 4">
    <name type="scientific">Rhodonellum psychrophilum GCM71 = DSM 17998</name>
    <dbReference type="NCBI Taxonomy" id="1123057"/>
    <lineage>
        <taxon>Bacteria</taxon>
        <taxon>Pseudomonadati</taxon>
        <taxon>Bacteroidota</taxon>
        <taxon>Cytophagia</taxon>
        <taxon>Cytophagales</taxon>
        <taxon>Cytophagaceae</taxon>
        <taxon>Rhodonellum</taxon>
    </lineage>
</organism>
<evidence type="ECO:0000313" key="4">
    <source>
        <dbReference type="Proteomes" id="UP000016843"/>
    </source>
</evidence>
<proteinExistence type="predicted"/>
<gene>
    <name evidence="3" type="ORF">P872_19285</name>
</gene>
<dbReference type="eggNOG" id="COG3637">
    <property type="taxonomic scope" value="Bacteria"/>
</dbReference>
<dbReference type="InterPro" id="IPR025665">
    <property type="entry name" value="Beta-barrel_OMP_2"/>
</dbReference>